<reference evidence="2" key="1">
    <citation type="submission" date="2017-09" db="EMBL/GenBank/DDBJ databases">
        <title>The Reconstruction of 2,631 Draft Metagenome-Assembled Genomes from the Global Oceans.</title>
        <authorList>
            <person name="Tully B.J."/>
            <person name="Graham E.D."/>
            <person name="Heidelberg J.F."/>
        </authorList>
    </citation>
    <scope>NUCLEOTIDE SEQUENCE [LARGE SCALE GENOMIC DNA]</scope>
</reference>
<comment type="caution">
    <text evidence="1">The sequence shown here is derived from an EMBL/GenBank/DDBJ whole genome shotgun (WGS) entry which is preliminary data.</text>
</comment>
<organism evidence="1 2">
    <name type="scientific">SAR324 cluster bacterium</name>
    <dbReference type="NCBI Taxonomy" id="2024889"/>
    <lineage>
        <taxon>Bacteria</taxon>
        <taxon>Deltaproteobacteria</taxon>
        <taxon>SAR324 cluster</taxon>
    </lineage>
</organism>
<proteinExistence type="predicted"/>
<name>A0A2D6YKJ6_9DELT</name>
<sequence length="71" mass="8509">MRRISERLFLPRSYHLRYPFGHALGEVENRNQQLQILVDCLNLLENAEKPGTIIDAPYLWKRHQFEELFPS</sequence>
<gene>
    <name evidence="1" type="ORF">CMN54_09620</name>
</gene>
<accession>A0A2D6YKJ6</accession>
<dbReference type="Proteomes" id="UP000226525">
    <property type="component" value="Unassembled WGS sequence"/>
</dbReference>
<dbReference type="AlphaFoldDB" id="A0A2D6YKJ6"/>
<evidence type="ECO:0000313" key="1">
    <source>
        <dbReference type="EMBL" id="MAH63684.1"/>
    </source>
</evidence>
<protein>
    <submittedName>
        <fullName evidence="1">Uncharacterized protein</fullName>
    </submittedName>
</protein>
<dbReference type="EMBL" id="NZEX01000106">
    <property type="protein sequence ID" value="MAH63684.1"/>
    <property type="molecule type" value="Genomic_DNA"/>
</dbReference>
<evidence type="ECO:0000313" key="2">
    <source>
        <dbReference type="Proteomes" id="UP000226525"/>
    </source>
</evidence>